<proteinExistence type="predicted"/>
<keyword evidence="1" id="KW-0472">Membrane</keyword>
<protein>
    <submittedName>
        <fullName evidence="2">Uncharacterized protein</fullName>
    </submittedName>
</protein>
<keyword evidence="1" id="KW-1133">Transmembrane helix</keyword>
<gene>
    <name evidence="2" type="ORF">I5M32_06010</name>
</gene>
<reference evidence="2 3" key="1">
    <citation type="submission" date="2020-12" db="EMBL/GenBank/DDBJ databases">
        <title>Bacterial novel species Pedobacter sp. SD-b isolated from soil.</title>
        <authorList>
            <person name="Jung H.-Y."/>
        </authorList>
    </citation>
    <scope>NUCLEOTIDE SEQUENCE [LARGE SCALE GENOMIC DNA]</scope>
    <source>
        <strain evidence="2 3">SD-b</strain>
    </source>
</reference>
<feature type="transmembrane region" description="Helical" evidence="1">
    <location>
        <begin position="61"/>
        <end position="80"/>
    </location>
</feature>
<comment type="caution">
    <text evidence="2">The sequence shown here is derived from an EMBL/GenBank/DDBJ whole genome shotgun (WGS) entry which is preliminary data.</text>
</comment>
<dbReference type="Proteomes" id="UP000660024">
    <property type="component" value="Unassembled WGS sequence"/>
</dbReference>
<evidence type="ECO:0000256" key="1">
    <source>
        <dbReference type="SAM" id="Phobius"/>
    </source>
</evidence>
<dbReference type="RefSeq" id="WP_200585294.1">
    <property type="nucleotide sequence ID" value="NZ_JAEHFY010000007.1"/>
</dbReference>
<feature type="transmembrane region" description="Helical" evidence="1">
    <location>
        <begin position="109"/>
        <end position="129"/>
    </location>
</feature>
<feature type="transmembrane region" description="Helical" evidence="1">
    <location>
        <begin position="33"/>
        <end position="54"/>
    </location>
</feature>
<accession>A0ABS1BI74</accession>
<sequence>MTIKKYLLICYFVFYNYYRKKDNKYDKENKNTWLSALIVTMLPFTIVNLTLFFFLLNYLGIFIPGIIQVLILIFLSHRIFSNLLFKVYEVNKYEGVSQQTEIELNKYSIFYPICFYAISIIFFLIATYLRNGYIIKS</sequence>
<dbReference type="EMBL" id="JAEHFY010000007">
    <property type="protein sequence ID" value="MBK0382512.1"/>
    <property type="molecule type" value="Genomic_DNA"/>
</dbReference>
<evidence type="ECO:0000313" key="2">
    <source>
        <dbReference type="EMBL" id="MBK0382512.1"/>
    </source>
</evidence>
<organism evidence="2 3">
    <name type="scientific">Pedobacter segetis</name>
    <dbReference type="NCBI Taxonomy" id="2793069"/>
    <lineage>
        <taxon>Bacteria</taxon>
        <taxon>Pseudomonadati</taxon>
        <taxon>Bacteroidota</taxon>
        <taxon>Sphingobacteriia</taxon>
        <taxon>Sphingobacteriales</taxon>
        <taxon>Sphingobacteriaceae</taxon>
        <taxon>Pedobacter</taxon>
    </lineage>
</organism>
<evidence type="ECO:0000313" key="3">
    <source>
        <dbReference type="Proteomes" id="UP000660024"/>
    </source>
</evidence>
<keyword evidence="3" id="KW-1185">Reference proteome</keyword>
<name>A0ABS1BI74_9SPHI</name>
<keyword evidence="1" id="KW-0812">Transmembrane</keyword>